<dbReference type="RefSeq" id="WP_167276837.1">
    <property type="nucleotide sequence ID" value="NZ_JAASQJ010000007.1"/>
</dbReference>
<evidence type="ECO:0000313" key="3">
    <source>
        <dbReference type="EMBL" id="NIJ56026.1"/>
    </source>
</evidence>
<dbReference type="InterPro" id="IPR029058">
    <property type="entry name" value="AB_hydrolase_fold"/>
</dbReference>
<organism evidence="3 4">
    <name type="scientific">Dyadobacter arcticus</name>
    <dbReference type="NCBI Taxonomy" id="1078754"/>
    <lineage>
        <taxon>Bacteria</taxon>
        <taxon>Pseudomonadati</taxon>
        <taxon>Bacteroidota</taxon>
        <taxon>Cytophagia</taxon>
        <taxon>Cytophagales</taxon>
        <taxon>Spirosomataceae</taxon>
        <taxon>Dyadobacter</taxon>
    </lineage>
</organism>
<dbReference type="Proteomes" id="UP001179181">
    <property type="component" value="Unassembled WGS sequence"/>
</dbReference>
<evidence type="ECO:0000259" key="2">
    <source>
        <dbReference type="Pfam" id="PF20434"/>
    </source>
</evidence>
<dbReference type="SUPFAM" id="SSF53474">
    <property type="entry name" value="alpha/beta-Hydrolases"/>
    <property type="match status" value="1"/>
</dbReference>
<sequence length="295" mass="32352">MKLLVFLNISLSAGAQTEMPLYPNQIPNSLEADDQETNKDNVVRNVSKPTLTVFLPPADIANGTSVIVCPGGGYGALVIDREGYQVAKELNKMGIAAFVLKYRLPSDRIMKDKSLGPLQDAQQAIKTLREKSVEWKIDPEKIGIMGFSAGGHLAATAGTHYDSSFVENPGKISLRPNFMILVYPVITFQGKEGHKGSSANLLGSSPTQEKVKYFSNELQVTSSTPPAFLTHAGDDTVVPVSNSIQFYEALNAQKIPSDLHIYSKGEHGYLKEPSFQEWYGRCLLWMRTNGLLTTK</sequence>
<dbReference type="InterPro" id="IPR049492">
    <property type="entry name" value="BD-FAE-like_dom"/>
</dbReference>
<dbReference type="EMBL" id="JAASQJ010000007">
    <property type="protein sequence ID" value="NIJ56026.1"/>
    <property type="molecule type" value="Genomic_DNA"/>
</dbReference>
<comment type="caution">
    <text evidence="3">The sequence shown here is derived from an EMBL/GenBank/DDBJ whole genome shotgun (WGS) entry which is preliminary data.</text>
</comment>
<evidence type="ECO:0000313" key="4">
    <source>
        <dbReference type="Proteomes" id="UP001179181"/>
    </source>
</evidence>
<dbReference type="PANTHER" id="PTHR48081">
    <property type="entry name" value="AB HYDROLASE SUPERFAMILY PROTEIN C4A8.06C"/>
    <property type="match status" value="1"/>
</dbReference>
<keyword evidence="1" id="KW-0378">Hydrolase</keyword>
<reference evidence="3 4" key="1">
    <citation type="submission" date="2020-03" db="EMBL/GenBank/DDBJ databases">
        <title>Genomic Encyclopedia of Type Strains, Phase IV (KMG-IV): sequencing the most valuable type-strain genomes for metagenomic binning, comparative biology and taxonomic classification.</title>
        <authorList>
            <person name="Goeker M."/>
        </authorList>
    </citation>
    <scope>NUCLEOTIDE SEQUENCE [LARGE SCALE GENOMIC DNA]</scope>
    <source>
        <strain evidence="3 4">DSM 102865</strain>
    </source>
</reference>
<dbReference type="Gene3D" id="3.40.50.1820">
    <property type="entry name" value="alpha/beta hydrolase"/>
    <property type="match status" value="1"/>
</dbReference>
<proteinExistence type="predicted"/>
<name>A0ABX0USS3_9BACT</name>
<dbReference type="InterPro" id="IPR050300">
    <property type="entry name" value="GDXG_lipolytic_enzyme"/>
</dbReference>
<dbReference type="Pfam" id="PF20434">
    <property type="entry name" value="BD-FAE"/>
    <property type="match status" value="1"/>
</dbReference>
<keyword evidence="4" id="KW-1185">Reference proteome</keyword>
<gene>
    <name evidence="3" type="ORF">FHS68_005221</name>
</gene>
<feature type="domain" description="BD-FAE-like" evidence="2">
    <location>
        <begin position="52"/>
        <end position="250"/>
    </location>
</feature>
<evidence type="ECO:0000256" key="1">
    <source>
        <dbReference type="ARBA" id="ARBA00022801"/>
    </source>
</evidence>
<dbReference type="PANTHER" id="PTHR48081:SF6">
    <property type="entry name" value="PEPTIDASE S9 PROLYL OLIGOPEPTIDASE CATALYTIC DOMAIN-CONTAINING PROTEIN"/>
    <property type="match status" value="1"/>
</dbReference>
<accession>A0ABX0USS3</accession>
<protein>
    <submittedName>
        <fullName evidence="3">Acetyl esterase/lipase</fullName>
    </submittedName>
</protein>